<dbReference type="Proteomes" id="UP000799766">
    <property type="component" value="Unassembled WGS sequence"/>
</dbReference>
<accession>A0A6A6PAA1</accession>
<evidence type="ECO:0000313" key="4">
    <source>
        <dbReference type="EMBL" id="KAF2460707.1"/>
    </source>
</evidence>
<proteinExistence type="predicted"/>
<dbReference type="OrthoDB" id="2019572at2759"/>
<dbReference type="SMART" id="SM00270">
    <property type="entry name" value="ChtBD1"/>
    <property type="match status" value="2"/>
</dbReference>
<organism evidence="4 5">
    <name type="scientific">Lineolata rhizophorae</name>
    <dbReference type="NCBI Taxonomy" id="578093"/>
    <lineage>
        <taxon>Eukaryota</taxon>
        <taxon>Fungi</taxon>
        <taxon>Dikarya</taxon>
        <taxon>Ascomycota</taxon>
        <taxon>Pezizomycotina</taxon>
        <taxon>Dothideomycetes</taxon>
        <taxon>Dothideomycetes incertae sedis</taxon>
        <taxon>Lineolatales</taxon>
        <taxon>Lineolataceae</taxon>
        <taxon>Lineolata</taxon>
    </lineage>
</organism>
<feature type="disulfide bond" evidence="2">
    <location>
        <begin position="31"/>
        <end position="45"/>
    </location>
</feature>
<evidence type="ECO:0000256" key="1">
    <source>
        <dbReference type="ARBA" id="ARBA00022669"/>
    </source>
</evidence>
<dbReference type="InterPro" id="IPR001002">
    <property type="entry name" value="Chitin-bd_1"/>
</dbReference>
<feature type="domain" description="Chitin-binding type-1" evidence="3">
    <location>
        <begin position="100"/>
        <end position="145"/>
    </location>
</feature>
<dbReference type="InterPro" id="IPR011043">
    <property type="entry name" value="Gal_Oxase/kelch_b-propeller"/>
</dbReference>
<feature type="domain" description="Chitin-binding type-1" evidence="3">
    <location>
        <begin position="10"/>
        <end position="57"/>
    </location>
</feature>
<dbReference type="PROSITE" id="PS50941">
    <property type="entry name" value="CHIT_BIND_I_2"/>
    <property type="match status" value="2"/>
</dbReference>
<dbReference type="InterPro" id="IPR037293">
    <property type="entry name" value="Gal_Oxidase_central_sf"/>
</dbReference>
<evidence type="ECO:0000256" key="2">
    <source>
        <dbReference type="PROSITE-ProRule" id="PRU00261"/>
    </source>
</evidence>
<evidence type="ECO:0000259" key="3">
    <source>
        <dbReference type="PROSITE" id="PS50941"/>
    </source>
</evidence>
<keyword evidence="2" id="KW-1015">Disulfide bond</keyword>
<dbReference type="InterPro" id="IPR009880">
    <property type="entry name" value="Glyoxal_oxidase_N"/>
</dbReference>
<dbReference type="CDD" id="cd00035">
    <property type="entry name" value="ChtBD1"/>
    <property type="match status" value="1"/>
</dbReference>
<sequence>MPASVETRKDGRCGRDFNWAICDPIGEFGGCCSKDGYCGWLADHCLVEKGCQTGCSSSLPALSVLLDAARATSSVRPDSISSRAAAATSPPSSLPSITTNGSCGAMFGGVVCGDWISGSCCSMYGFCGNSTSHCGDGCQSGPCIGHVRQVRFPLDAPENVSPGQFKVVGNSGVPAMHTGLLPNGRAVFLDKVEPYTELNLTDGRNAFSSEYDTFTNQITPLSYKTNAFCSGGAFLSNGSFLSVGGSNATKDFDSAVEEGYTGIRMLDRSPHDSSLDGTDWVEGIHRLSSKRWYPTAQTLPDGSILVASGSRNGFDPSIPSNNNPTYELLDPRGVPHGESIPMEILANNQPYYMYPFIHLLPDSSLFIFTAKSAELFSVTSNSTIRTLPDLPGDYRTYPNTGGTVLLPLSSATNWEPEVIICGGGAYQDLWSPTDHSCGRIKPLAADPSWTLESMPAGRTMVEGTLLPDGTVAWLNGCRRGAQGWEIGAEPSLEALLYDPSAPESQRFTRAGRSDVPRMYHSVATLLLDGTVLVAGSNPLDYPVFAPSEEHPFPTEFRVEIYTPPYLQGDAAERRPADIRLSATELRADGSRFEVDFNAPEGATDVSVVLYHGGFEPERREQRLAVTMPPNSNVAPPGPIGQFVLVS</sequence>
<dbReference type="InterPro" id="IPR036861">
    <property type="entry name" value="Endochitinase-like_sf"/>
</dbReference>
<dbReference type="PANTHER" id="PTHR32208:SF21">
    <property type="entry name" value="LOW QUALITY PROTEIN: ALDEHYDE OXIDASE GLOX-LIKE"/>
    <property type="match status" value="1"/>
</dbReference>
<dbReference type="Gene3D" id="3.30.60.10">
    <property type="entry name" value="Endochitinase-like"/>
    <property type="match status" value="2"/>
</dbReference>
<dbReference type="Pfam" id="PF07250">
    <property type="entry name" value="Glyoxal_oxid_N"/>
    <property type="match status" value="1"/>
</dbReference>
<keyword evidence="5" id="KW-1185">Reference proteome</keyword>
<dbReference type="SUPFAM" id="SSF57016">
    <property type="entry name" value="Plant lectins/antimicrobial peptides"/>
    <property type="match status" value="2"/>
</dbReference>
<feature type="disulfide bond" evidence="2">
    <location>
        <begin position="120"/>
        <end position="134"/>
    </location>
</feature>
<evidence type="ECO:0000313" key="5">
    <source>
        <dbReference type="Proteomes" id="UP000799766"/>
    </source>
</evidence>
<gene>
    <name evidence="4" type="ORF">BDY21DRAFT_413596</name>
</gene>
<dbReference type="AlphaFoldDB" id="A0A6A6PAA1"/>
<protein>
    <submittedName>
        <fullName evidence="4">Glyoxal oxidase N-terminus-domain-containing protein</fullName>
    </submittedName>
</protein>
<name>A0A6A6PAA1_9PEZI</name>
<comment type="caution">
    <text evidence="2">Lacks conserved residue(s) required for the propagation of feature annotation.</text>
</comment>
<keyword evidence="1 2" id="KW-0147">Chitin-binding</keyword>
<dbReference type="Gene3D" id="2.130.10.80">
    <property type="entry name" value="Galactose oxidase/kelch, beta-propeller"/>
    <property type="match status" value="1"/>
</dbReference>
<dbReference type="GO" id="GO:0008061">
    <property type="term" value="F:chitin binding"/>
    <property type="evidence" value="ECO:0007669"/>
    <property type="project" value="UniProtKB-UniRule"/>
</dbReference>
<reference evidence="4" key="1">
    <citation type="journal article" date="2020" name="Stud. Mycol.">
        <title>101 Dothideomycetes genomes: a test case for predicting lifestyles and emergence of pathogens.</title>
        <authorList>
            <person name="Haridas S."/>
            <person name="Albert R."/>
            <person name="Binder M."/>
            <person name="Bloem J."/>
            <person name="Labutti K."/>
            <person name="Salamov A."/>
            <person name="Andreopoulos B."/>
            <person name="Baker S."/>
            <person name="Barry K."/>
            <person name="Bills G."/>
            <person name="Bluhm B."/>
            <person name="Cannon C."/>
            <person name="Castanera R."/>
            <person name="Culley D."/>
            <person name="Daum C."/>
            <person name="Ezra D."/>
            <person name="Gonzalez J."/>
            <person name="Henrissat B."/>
            <person name="Kuo A."/>
            <person name="Liang C."/>
            <person name="Lipzen A."/>
            <person name="Lutzoni F."/>
            <person name="Magnuson J."/>
            <person name="Mondo S."/>
            <person name="Nolan M."/>
            <person name="Ohm R."/>
            <person name="Pangilinan J."/>
            <person name="Park H.-J."/>
            <person name="Ramirez L."/>
            <person name="Alfaro M."/>
            <person name="Sun H."/>
            <person name="Tritt A."/>
            <person name="Yoshinaga Y."/>
            <person name="Zwiers L.-H."/>
            <person name="Turgeon B."/>
            <person name="Goodwin S."/>
            <person name="Spatafora J."/>
            <person name="Crous P."/>
            <person name="Grigoriev I."/>
        </authorList>
    </citation>
    <scope>NUCLEOTIDE SEQUENCE</scope>
    <source>
        <strain evidence="4">ATCC 16933</strain>
    </source>
</reference>
<dbReference type="CDD" id="cd11618">
    <property type="entry name" value="ChtBD1_1"/>
    <property type="match status" value="1"/>
</dbReference>
<dbReference type="Pfam" id="PF00187">
    <property type="entry name" value="Chitin_bind_1"/>
    <property type="match status" value="1"/>
</dbReference>
<feature type="disulfide bond" evidence="2">
    <location>
        <begin position="51"/>
        <end position="55"/>
    </location>
</feature>
<dbReference type="EMBL" id="MU001673">
    <property type="protein sequence ID" value="KAF2460707.1"/>
    <property type="molecule type" value="Genomic_DNA"/>
</dbReference>
<dbReference type="SUPFAM" id="SSF50965">
    <property type="entry name" value="Galactose oxidase, central domain"/>
    <property type="match status" value="1"/>
</dbReference>
<dbReference type="PANTHER" id="PTHR32208">
    <property type="entry name" value="SECRETED PROTEIN-RELATED"/>
    <property type="match status" value="1"/>
</dbReference>